<dbReference type="EMBL" id="KN837251">
    <property type="protein sequence ID" value="KIJ30966.1"/>
    <property type="molecule type" value="Genomic_DNA"/>
</dbReference>
<keyword evidence="1" id="KW-0808">Transferase</keyword>
<keyword evidence="4" id="KW-0067">ATP-binding</keyword>
<dbReference type="PROSITE" id="PS50011">
    <property type="entry name" value="PROTEIN_KINASE_DOM"/>
    <property type="match status" value="1"/>
</dbReference>
<dbReference type="PANTHER" id="PTHR43289:SF33">
    <property type="entry name" value="SERINE_THREONINE KINASE 31"/>
    <property type="match status" value="1"/>
</dbReference>
<keyword evidence="3" id="KW-0418">Kinase</keyword>
<evidence type="ECO:0000313" key="7">
    <source>
        <dbReference type="EMBL" id="KIJ30966.1"/>
    </source>
</evidence>
<evidence type="ECO:0000259" key="6">
    <source>
        <dbReference type="PROSITE" id="PS50011"/>
    </source>
</evidence>
<proteinExistence type="predicted"/>
<keyword evidence="2" id="KW-0547">Nucleotide-binding</keyword>
<dbReference type="Gene3D" id="1.10.510.10">
    <property type="entry name" value="Transferase(Phosphotransferase) domain 1"/>
    <property type="match status" value="1"/>
</dbReference>
<accession>A0A0C9V013</accession>
<feature type="domain" description="Protein kinase" evidence="6">
    <location>
        <begin position="1"/>
        <end position="179"/>
    </location>
</feature>
<evidence type="ECO:0000256" key="2">
    <source>
        <dbReference type="ARBA" id="ARBA00022741"/>
    </source>
</evidence>
<protein>
    <recommendedName>
        <fullName evidence="6">Protein kinase domain-containing protein</fullName>
    </recommendedName>
</protein>
<name>A0A0C9V013_SPHS4</name>
<sequence>MARKIVECLVWLHGQGVAHGDIHPGNIVISHDNARERPACAENDFRKVSELEYALIDFGAAHVFPGMDSPLAYPETTPPEAFSSSEQKEQHDKGGVIDVFAADVYNLGKTLERELDAALEEYGKEPLPTKQYEEYRKLLLAMMDPRPEKRPSAGKVLSTLERGVANSEKEIGQSGWSQD</sequence>
<dbReference type="InterPro" id="IPR000719">
    <property type="entry name" value="Prot_kinase_dom"/>
</dbReference>
<dbReference type="SUPFAM" id="SSF56112">
    <property type="entry name" value="Protein kinase-like (PK-like)"/>
    <property type="match status" value="1"/>
</dbReference>
<evidence type="ECO:0000256" key="1">
    <source>
        <dbReference type="ARBA" id="ARBA00022679"/>
    </source>
</evidence>
<organism evidence="7 8">
    <name type="scientific">Sphaerobolus stellatus (strain SS14)</name>
    <dbReference type="NCBI Taxonomy" id="990650"/>
    <lineage>
        <taxon>Eukaryota</taxon>
        <taxon>Fungi</taxon>
        <taxon>Dikarya</taxon>
        <taxon>Basidiomycota</taxon>
        <taxon>Agaricomycotina</taxon>
        <taxon>Agaricomycetes</taxon>
        <taxon>Phallomycetidae</taxon>
        <taxon>Geastrales</taxon>
        <taxon>Sphaerobolaceae</taxon>
        <taxon>Sphaerobolus</taxon>
    </lineage>
</organism>
<gene>
    <name evidence="7" type="ORF">M422DRAFT_53565</name>
</gene>
<dbReference type="PANTHER" id="PTHR43289">
    <property type="entry name" value="MITOGEN-ACTIVATED PROTEIN KINASE KINASE KINASE 20-RELATED"/>
    <property type="match status" value="1"/>
</dbReference>
<dbReference type="InterPro" id="IPR011009">
    <property type="entry name" value="Kinase-like_dom_sf"/>
</dbReference>
<dbReference type="Proteomes" id="UP000054279">
    <property type="component" value="Unassembled WGS sequence"/>
</dbReference>
<dbReference type="OrthoDB" id="2722301at2759"/>
<reference evidence="7 8" key="1">
    <citation type="submission" date="2014-06" db="EMBL/GenBank/DDBJ databases">
        <title>Evolutionary Origins and Diversification of the Mycorrhizal Mutualists.</title>
        <authorList>
            <consortium name="DOE Joint Genome Institute"/>
            <consortium name="Mycorrhizal Genomics Consortium"/>
            <person name="Kohler A."/>
            <person name="Kuo A."/>
            <person name="Nagy L.G."/>
            <person name="Floudas D."/>
            <person name="Copeland A."/>
            <person name="Barry K.W."/>
            <person name="Cichocki N."/>
            <person name="Veneault-Fourrey C."/>
            <person name="LaButti K."/>
            <person name="Lindquist E.A."/>
            <person name="Lipzen A."/>
            <person name="Lundell T."/>
            <person name="Morin E."/>
            <person name="Murat C."/>
            <person name="Riley R."/>
            <person name="Ohm R."/>
            <person name="Sun H."/>
            <person name="Tunlid A."/>
            <person name="Henrissat B."/>
            <person name="Grigoriev I.V."/>
            <person name="Hibbett D.S."/>
            <person name="Martin F."/>
        </authorList>
    </citation>
    <scope>NUCLEOTIDE SEQUENCE [LARGE SCALE GENOMIC DNA]</scope>
    <source>
        <strain evidence="7 8">SS14</strain>
    </source>
</reference>
<evidence type="ECO:0000313" key="8">
    <source>
        <dbReference type="Proteomes" id="UP000054279"/>
    </source>
</evidence>
<dbReference type="HOGENOM" id="CLU_1504369_0_0_1"/>
<evidence type="ECO:0000256" key="4">
    <source>
        <dbReference type="ARBA" id="ARBA00022840"/>
    </source>
</evidence>
<dbReference type="GO" id="GO:0004674">
    <property type="term" value="F:protein serine/threonine kinase activity"/>
    <property type="evidence" value="ECO:0007669"/>
    <property type="project" value="TreeGrafter"/>
</dbReference>
<feature type="region of interest" description="Disordered" evidence="5">
    <location>
        <begin position="144"/>
        <end position="179"/>
    </location>
</feature>
<dbReference type="GO" id="GO:0005524">
    <property type="term" value="F:ATP binding"/>
    <property type="evidence" value="ECO:0007669"/>
    <property type="project" value="UniProtKB-KW"/>
</dbReference>
<dbReference type="AlphaFoldDB" id="A0A0C9V013"/>
<evidence type="ECO:0000256" key="5">
    <source>
        <dbReference type="SAM" id="MobiDB-lite"/>
    </source>
</evidence>
<evidence type="ECO:0000256" key="3">
    <source>
        <dbReference type="ARBA" id="ARBA00022777"/>
    </source>
</evidence>
<keyword evidence="8" id="KW-1185">Reference proteome</keyword>